<name>A0A851HV05_9GAMM</name>
<sequence>MKLIRIKEVMNRTGLARSTVYKYISENNFPKPIKLGSRAVAWVESEIEDWINDIIHQRDSETASPQMVNR</sequence>
<dbReference type="Pfam" id="PF05930">
    <property type="entry name" value="Phage_AlpA"/>
    <property type="match status" value="1"/>
</dbReference>
<proteinExistence type="predicted"/>
<dbReference type="Proteomes" id="UP000536442">
    <property type="component" value="Unassembled WGS sequence"/>
</dbReference>
<dbReference type="InterPro" id="IPR052931">
    <property type="entry name" value="Prophage_regulatory_activator"/>
</dbReference>
<dbReference type="Gene3D" id="1.10.238.160">
    <property type="match status" value="1"/>
</dbReference>
<evidence type="ECO:0000313" key="2">
    <source>
        <dbReference type="Proteomes" id="UP000536442"/>
    </source>
</evidence>
<reference evidence="1 2" key="1">
    <citation type="submission" date="2020-03" db="EMBL/GenBank/DDBJ databases">
        <title>Metagenomic, metatranscriptomic, and metabolomic analyses revealed the key microbes and metabolic features during the fermentation of ganjang, Korean traditional soy sauce.</title>
        <authorList>
            <person name="Chun B.H."/>
            <person name="Jeon C.O."/>
        </authorList>
    </citation>
    <scope>NUCLEOTIDE SEQUENCE [LARGE SCALE GENOMIC DNA]</scope>
    <source>
        <strain evidence="1 2">KG14</strain>
    </source>
</reference>
<dbReference type="PANTHER" id="PTHR36154">
    <property type="entry name" value="DNA-BINDING TRANSCRIPTIONAL ACTIVATOR ALPA"/>
    <property type="match status" value="1"/>
</dbReference>
<dbReference type="InterPro" id="IPR009061">
    <property type="entry name" value="DNA-bd_dom_put_sf"/>
</dbReference>
<keyword evidence="2" id="KW-1185">Reference proteome</keyword>
<organism evidence="1 2">
    <name type="scientific">Marinobacter adhaerens</name>
    <dbReference type="NCBI Taxonomy" id="1033846"/>
    <lineage>
        <taxon>Bacteria</taxon>
        <taxon>Pseudomonadati</taxon>
        <taxon>Pseudomonadota</taxon>
        <taxon>Gammaproteobacteria</taxon>
        <taxon>Pseudomonadales</taxon>
        <taxon>Marinobacteraceae</taxon>
        <taxon>Marinobacter</taxon>
    </lineage>
</organism>
<accession>A0A851HV05</accession>
<dbReference type="SUPFAM" id="SSF46955">
    <property type="entry name" value="Putative DNA-binding domain"/>
    <property type="match status" value="1"/>
</dbReference>
<dbReference type="AlphaFoldDB" id="A0A851HV05"/>
<dbReference type="PANTHER" id="PTHR36154:SF1">
    <property type="entry name" value="DNA-BINDING TRANSCRIPTIONAL ACTIVATOR ALPA"/>
    <property type="match status" value="1"/>
</dbReference>
<protein>
    <submittedName>
        <fullName evidence="1">AlpA family transcriptional regulator</fullName>
    </submittedName>
</protein>
<gene>
    <name evidence="1" type="ORF">HLV39_15395</name>
</gene>
<dbReference type="EMBL" id="JABEVQ010000009">
    <property type="protein sequence ID" value="NWN92877.1"/>
    <property type="molecule type" value="Genomic_DNA"/>
</dbReference>
<evidence type="ECO:0000313" key="1">
    <source>
        <dbReference type="EMBL" id="NWN92877.1"/>
    </source>
</evidence>
<dbReference type="InterPro" id="IPR010260">
    <property type="entry name" value="AlpA"/>
</dbReference>
<comment type="caution">
    <text evidence="1">The sequence shown here is derived from an EMBL/GenBank/DDBJ whole genome shotgun (WGS) entry which is preliminary data.</text>
</comment>